<dbReference type="GO" id="GO:0005886">
    <property type="term" value="C:plasma membrane"/>
    <property type="evidence" value="ECO:0007669"/>
    <property type="project" value="UniProtKB-SubCell"/>
</dbReference>
<dbReference type="AlphaFoldDB" id="A0A484HHI5"/>
<name>A0A484HHI5_9BACT</name>
<proteinExistence type="inferred from homology"/>
<dbReference type="EMBL" id="CAACVI010000023">
    <property type="protein sequence ID" value="VEN74177.1"/>
    <property type="molecule type" value="Genomic_DNA"/>
</dbReference>
<evidence type="ECO:0000256" key="3">
    <source>
        <dbReference type="ARBA" id="ARBA00022475"/>
    </source>
</evidence>
<dbReference type="PANTHER" id="PTHR40043">
    <property type="entry name" value="UPF0719 INNER MEMBRANE PROTEIN YJFL"/>
    <property type="match status" value="1"/>
</dbReference>
<feature type="transmembrane region" description="Helical" evidence="7">
    <location>
        <begin position="120"/>
        <end position="141"/>
    </location>
</feature>
<evidence type="ECO:0000256" key="4">
    <source>
        <dbReference type="ARBA" id="ARBA00022692"/>
    </source>
</evidence>
<feature type="transmembrane region" description="Helical" evidence="7">
    <location>
        <begin position="147"/>
        <end position="165"/>
    </location>
</feature>
<feature type="transmembrane region" description="Helical" evidence="7">
    <location>
        <begin position="221"/>
        <end position="239"/>
    </location>
</feature>
<keyword evidence="6 7" id="KW-0472">Membrane</keyword>
<keyword evidence="4 7" id="KW-0812">Transmembrane</keyword>
<comment type="subcellular location">
    <subcellularLocation>
        <location evidence="1">Cell membrane</location>
        <topology evidence="1">Multi-pass membrane protein</topology>
    </subcellularLocation>
</comment>
<sequence length="282" mass="30124">MKLDILISGLILVAAFYVIFFIGKVVYDLLHRKFNLNVELVEKDNDALALALAGYYMGLILAIGGTLAGPGDGGVWEDLADLAVYGPLGIVLLNLSGFVCDKLILHKFCMTEELIRDRNAGTGSVAAGVSVASGFIIFGAVQGQGGNIWTVMAFWAIGQIMLILAGKIYNLITPYDLHDEIEKDNVAAGVSFAGALIAMGMVVGLAGESDFESFGQSLPDYLFYAVLGLVLLPLIRLLTDKILLPAVKLSHEIAGQEKPNVGAAYIEAFSYIAGALIIYWCV</sequence>
<feature type="transmembrane region" description="Helical" evidence="7">
    <location>
        <begin position="260"/>
        <end position="280"/>
    </location>
</feature>
<keyword evidence="3" id="KW-1003">Cell membrane</keyword>
<organism evidence="8">
    <name type="scientific">uncultured Desulfobacteraceae bacterium</name>
    <dbReference type="NCBI Taxonomy" id="218296"/>
    <lineage>
        <taxon>Bacteria</taxon>
        <taxon>Pseudomonadati</taxon>
        <taxon>Thermodesulfobacteriota</taxon>
        <taxon>Desulfobacteria</taxon>
        <taxon>Desulfobacterales</taxon>
        <taxon>Desulfobacteraceae</taxon>
        <taxon>environmental samples</taxon>
    </lineage>
</organism>
<accession>A0A484HHI5</accession>
<evidence type="ECO:0000313" key="8">
    <source>
        <dbReference type="EMBL" id="VEN74177.1"/>
    </source>
</evidence>
<feature type="transmembrane region" description="Helical" evidence="7">
    <location>
        <begin position="48"/>
        <end position="70"/>
    </location>
</feature>
<dbReference type="PANTHER" id="PTHR40043:SF1">
    <property type="entry name" value="UPF0719 INNER MEMBRANE PROTEIN YJFL"/>
    <property type="match status" value="1"/>
</dbReference>
<protein>
    <recommendedName>
        <fullName evidence="9">DUF350 domain-containing protein</fullName>
    </recommendedName>
</protein>
<feature type="transmembrane region" description="Helical" evidence="7">
    <location>
        <begin position="6"/>
        <end position="27"/>
    </location>
</feature>
<gene>
    <name evidence="8" type="ORF">EPICR_30110</name>
</gene>
<keyword evidence="5 7" id="KW-1133">Transmembrane helix</keyword>
<reference evidence="8" key="1">
    <citation type="submission" date="2019-01" db="EMBL/GenBank/DDBJ databases">
        <authorList>
            <consortium name="Genoscope - CEA"/>
            <person name="William W."/>
        </authorList>
    </citation>
    <scope>NUCLEOTIDE SEQUENCE</scope>
    <source>
        <strain evidence="8">CR-1</strain>
    </source>
</reference>
<evidence type="ECO:0000256" key="5">
    <source>
        <dbReference type="ARBA" id="ARBA00022989"/>
    </source>
</evidence>
<evidence type="ECO:0008006" key="9">
    <source>
        <dbReference type="Google" id="ProtNLM"/>
    </source>
</evidence>
<evidence type="ECO:0000256" key="2">
    <source>
        <dbReference type="ARBA" id="ARBA00005779"/>
    </source>
</evidence>
<feature type="transmembrane region" description="Helical" evidence="7">
    <location>
        <begin position="82"/>
        <end position="100"/>
    </location>
</feature>
<comment type="similarity">
    <text evidence="2">Belongs to the UPF0719 family.</text>
</comment>
<evidence type="ECO:0000256" key="7">
    <source>
        <dbReference type="SAM" id="Phobius"/>
    </source>
</evidence>
<feature type="transmembrane region" description="Helical" evidence="7">
    <location>
        <begin position="186"/>
        <end position="206"/>
    </location>
</feature>
<evidence type="ECO:0000256" key="1">
    <source>
        <dbReference type="ARBA" id="ARBA00004651"/>
    </source>
</evidence>
<evidence type="ECO:0000256" key="6">
    <source>
        <dbReference type="ARBA" id="ARBA00023136"/>
    </source>
</evidence>
<dbReference type="InterPro" id="IPR007140">
    <property type="entry name" value="DUF350"/>
</dbReference>
<dbReference type="Pfam" id="PF03994">
    <property type="entry name" value="DUF350"/>
    <property type="match status" value="2"/>
</dbReference>